<dbReference type="InParanoid" id="A0A7M7Q4Y5"/>
<evidence type="ECO:0000313" key="14">
    <source>
        <dbReference type="EnsemblMetazoa" id="XP_031781750"/>
    </source>
</evidence>
<keyword evidence="9" id="KW-0804">Transcription</keyword>
<organism evidence="14 15">
    <name type="scientific">Nasonia vitripennis</name>
    <name type="common">Parasitic wasp</name>
    <dbReference type="NCBI Taxonomy" id="7425"/>
    <lineage>
        <taxon>Eukaryota</taxon>
        <taxon>Metazoa</taxon>
        <taxon>Ecdysozoa</taxon>
        <taxon>Arthropoda</taxon>
        <taxon>Hexapoda</taxon>
        <taxon>Insecta</taxon>
        <taxon>Pterygota</taxon>
        <taxon>Neoptera</taxon>
        <taxon>Endopterygota</taxon>
        <taxon>Hymenoptera</taxon>
        <taxon>Apocrita</taxon>
        <taxon>Proctotrupomorpha</taxon>
        <taxon>Chalcidoidea</taxon>
        <taxon>Pteromalidae</taxon>
        <taxon>Pteromalinae</taxon>
        <taxon>Nasonia</taxon>
    </lineage>
</organism>
<keyword evidence="15" id="KW-1185">Reference proteome</keyword>
<dbReference type="GO" id="GO:0043565">
    <property type="term" value="F:sequence-specific DNA binding"/>
    <property type="evidence" value="ECO:0007669"/>
    <property type="project" value="InterPro"/>
</dbReference>
<dbReference type="InterPro" id="IPR026516">
    <property type="entry name" value="THAP1/10"/>
</dbReference>
<reference evidence="14" key="1">
    <citation type="submission" date="2021-01" db="UniProtKB">
        <authorList>
            <consortium name="EnsemblMetazoa"/>
        </authorList>
    </citation>
    <scope>IDENTIFICATION</scope>
</reference>
<keyword evidence="5" id="KW-0862">Zinc</keyword>
<dbReference type="AlphaFoldDB" id="A0A7M7Q4Y5"/>
<comment type="similarity">
    <text evidence="2">Belongs to the THAP1 family.</text>
</comment>
<name>A0A7M7Q4Y5_NASVI</name>
<evidence type="ECO:0000256" key="1">
    <source>
        <dbReference type="ARBA" id="ARBA00004642"/>
    </source>
</evidence>
<evidence type="ECO:0000256" key="4">
    <source>
        <dbReference type="ARBA" id="ARBA00022771"/>
    </source>
</evidence>
<evidence type="ECO:0000256" key="11">
    <source>
        <dbReference type="ARBA" id="ARBA00023306"/>
    </source>
</evidence>
<keyword evidence="3" id="KW-0479">Metal-binding</keyword>
<protein>
    <recommendedName>
        <fullName evidence="13">THAP-type domain-containing protein</fullName>
    </recommendedName>
</protein>
<keyword evidence="7" id="KW-0175">Coiled coil</keyword>
<evidence type="ECO:0000256" key="8">
    <source>
        <dbReference type="ARBA" id="ARBA00023125"/>
    </source>
</evidence>
<dbReference type="PROSITE" id="PS50950">
    <property type="entry name" value="ZF_THAP"/>
    <property type="match status" value="1"/>
</dbReference>
<evidence type="ECO:0000256" key="9">
    <source>
        <dbReference type="ARBA" id="ARBA00023163"/>
    </source>
</evidence>
<keyword evidence="6" id="KW-0805">Transcription regulation</keyword>
<proteinExistence type="inferred from homology"/>
<keyword evidence="4 12" id="KW-0863">Zinc-finger</keyword>
<dbReference type="SUPFAM" id="SSF57716">
    <property type="entry name" value="Glucocorticoid receptor-like (DNA-binding domain)"/>
    <property type="match status" value="1"/>
</dbReference>
<dbReference type="SMART" id="SM00692">
    <property type="entry name" value="DM3"/>
    <property type="match status" value="1"/>
</dbReference>
<dbReference type="RefSeq" id="XP_031781750.1">
    <property type="nucleotide sequence ID" value="XM_031925890.2"/>
</dbReference>
<dbReference type="KEGG" id="nvi:116416689"/>
<dbReference type="GO" id="GO:0005654">
    <property type="term" value="C:nucleoplasm"/>
    <property type="evidence" value="ECO:0007669"/>
    <property type="project" value="UniProtKB-SubCell"/>
</dbReference>
<keyword evidence="8 12" id="KW-0238">DNA-binding</keyword>
<evidence type="ECO:0000256" key="10">
    <source>
        <dbReference type="ARBA" id="ARBA00023242"/>
    </source>
</evidence>
<evidence type="ECO:0000313" key="15">
    <source>
        <dbReference type="Proteomes" id="UP000002358"/>
    </source>
</evidence>
<dbReference type="Proteomes" id="UP000002358">
    <property type="component" value="Unassembled WGS sequence"/>
</dbReference>
<keyword evidence="11" id="KW-0131">Cell cycle</keyword>
<dbReference type="EnsemblMetazoa" id="XM_031925890">
    <property type="protein sequence ID" value="XP_031781750"/>
    <property type="gene ID" value="LOC116416689"/>
</dbReference>
<sequence>MPLNCCIPNCKLQKDDPGCLNLSFFTVPSNQNTRNEWLRRINKYFNMEMEFKKYSYVCSLHFEQSCFNYGGLSKTIRLKKGSCPTIFEKHSLKENHEPNIIEMIEIDQDNPSSDRSINICNDNTYILPV</sequence>
<dbReference type="Gene3D" id="6.20.210.20">
    <property type="entry name" value="THAP domain"/>
    <property type="match status" value="1"/>
</dbReference>
<dbReference type="InterPro" id="IPR006612">
    <property type="entry name" value="THAP_Znf"/>
</dbReference>
<keyword evidence="10" id="KW-0539">Nucleus</keyword>
<evidence type="ECO:0000256" key="12">
    <source>
        <dbReference type="PROSITE-ProRule" id="PRU00309"/>
    </source>
</evidence>
<dbReference type="SMART" id="SM00980">
    <property type="entry name" value="THAP"/>
    <property type="match status" value="1"/>
</dbReference>
<evidence type="ECO:0000256" key="3">
    <source>
        <dbReference type="ARBA" id="ARBA00022723"/>
    </source>
</evidence>
<dbReference type="Pfam" id="PF05485">
    <property type="entry name" value="THAP"/>
    <property type="match status" value="1"/>
</dbReference>
<dbReference type="InterPro" id="IPR038441">
    <property type="entry name" value="THAP_Znf_sf"/>
</dbReference>
<dbReference type="SMR" id="A0A7M7Q4Y5"/>
<comment type="subcellular location">
    <subcellularLocation>
        <location evidence="1">Nucleus</location>
        <location evidence="1">Nucleoplasm</location>
    </subcellularLocation>
</comment>
<feature type="domain" description="THAP-type" evidence="13">
    <location>
        <begin position="1"/>
        <end position="87"/>
    </location>
</feature>
<dbReference type="PANTHER" id="PTHR46600:SF1">
    <property type="entry name" value="THAP DOMAIN-CONTAINING PROTEIN 1"/>
    <property type="match status" value="1"/>
</dbReference>
<dbReference type="GO" id="GO:0008270">
    <property type="term" value="F:zinc ion binding"/>
    <property type="evidence" value="ECO:0007669"/>
    <property type="project" value="UniProtKB-KW"/>
</dbReference>
<evidence type="ECO:0000256" key="7">
    <source>
        <dbReference type="ARBA" id="ARBA00023054"/>
    </source>
</evidence>
<evidence type="ECO:0000256" key="2">
    <source>
        <dbReference type="ARBA" id="ARBA00006177"/>
    </source>
</evidence>
<dbReference type="OrthoDB" id="7699845at2759"/>
<dbReference type="GeneID" id="116416689"/>
<evidence type="ECO:0000259" key="13">
    <source>
        <dbReference type="PROSITE" id="PS50950"/>
    </source>
</evidence>
<dbReference type="PANTHER" id="PTHR46600">
    <property type="entry name" value="THAP DOMAIN-CONTAINING"/>
    <property type="match status" value="1"/>
</dbReference>
<evidence type="ECO:0000256" key="6">
    <source>
        <dbReference type="ARBA" id="ARBA00023015"/>
    </source>
</evidence>
<evidence type="ECO:0000256" key="5">
    <source>
        <dbReference type="ARBA" id="ARBA00022833"/>
    </source>
</evidence>
<accession>A0A7M7Q4Y5</accession>